<reference evidence="3" key="1">
    <citation type="submission" date="2017-09" db="EMBL/GenBank/DDBJ databases">
        <title>Depth-based differentiation of microbial function through sediment-hosted aquifers and enrichment of novel symbionts in the deep terrestrial subsurface.</title>
        <authorList>
            <person name="Probst A.J."/>
            <person name="Ladd B."/>
            <person name="Jarett J.K."/>
            <person name="Geller-Mcgrath D.E."/>
            <person name="Sieber C.M.K."/>
            <person name="Emerson J.B."/>
            <person name="Anantharaman K."/>
            <person name="Thomas B.C."/>
            <person name="Malmstrom R."/>
            <person name="Stieglmeier M."/>
            <person name="Klingl A."/>
            <person name="Woyke T."/>
            <person name="Ryan C.M."/>
            <person name="Banfield J.F."/>
        </authorList>
    </citation>
    <scope>NUCLEOTIDE SEQUENCE [LARGE SCALE GENOMIC DNA]</scope>
</reference>
<dbReference type="InterPro" id="IPR002850">
    <property type="entry name" value="PIN_toxin-like"/>
</dbReference>
<proteinExistence type="predicted"/>
<dbReference type="InterPro" id="IPR002716">
    <property type="entry name" value="PIN_dom"/>
</dbReference>
<feature type="domain" description="PIN" evidence="1">
    <location>
        <begin position="5"/>
        <end position="118"/>
    </location>
</feature>
<dbReference type="PANTHER" id="PTHR34610">
    <property type="entry name" value="SSL7007 PROTEIN"/>
    <property type="match status" value="1"/>
</dbReference>
<dbReference type="SUPFAM" id="SSF88723">
    <property type="entry name" value="PIN domain-like"/>
    <property type="match status" value="1"/>
</dbReference>
<evidence type="ECO:0000313" key="3">
    <source>
        <dbReference type="Proteomes" id="UP000229966"/>
    </source>
</evidence>
<dbReference type="CDD" id="cd09854">
    <property type="entry name" value="PIN_VapC-like"/>
    <property type="match status" value="1"/>
</dbReference>
<organism evidence="2 3">
    <name type="scientific">Candidatus Berkelbacteria bacterium CG03_land_8_20_14_0_80_40_36</name>
    <dbReference type="NCBI Taxonomy" id="1974509"/>
    <lineage>
        <taxon>Bacteria</taxon>
        <taxon>Candidatus Berkelbacteria</taxon>
    </lineage>
</organism>
<dbReference type="Gene3D" id="3.40.50.1010">
    <property type="entry name" value="5'-nuclease"/>
    <property type="match status" value="1"/>
</dbReference>
<accession>A0A2M7CI14</accession>
<dbReference type="InterPro" id="IPR029060">
    <property type="entry name" value="PIN-like_dom_sf"/>
</dbReference>
<protein>
    <submittedName>
        <fullName evidence="2">Putative toxin-antitoxin system toxin component, PIN family</fullName>
    </submittedName>
</protein>
<name>A0A2M7CI14_9BACT</name>
<sequence length="146" mass="16927">MKFKIFLDSNIFITGLGSTTGASADILRLIQSANLEVFTSKLVVDEVGRNLARKLPKYLPIYFKVLSETGINIYSNIRNINTQISNWISKHSDVVIFSTAQKLKIDYFITLNRKHFYQKEVKKLANFKIITPAEFLVIFRRKFFKN</sequence>
<dbReference type="NCBIfam" id="TIGR00305">
    <property type="entry name" value="putative toxin-antitoxin system toxin component, PIN family"/>
    <property type="match status" value="1"/>
</dbReference>
<evidence type="ECO:0000259" key="1">
    <source>
        <dbReference type="Pfam" id="PF01850"/>
    </source>
</evidence>
<gene>
    <name evidence="2" type="ORF">COS38_02350</name>
</gene>
<dbReference type="Pfam" id="PF01850">
    <property type="entry name" value="PIN"/>
    <property type="match status" value="1"/>
</dbReference>
<evidence type="ECO:0000313" key="2">
    <source>
        <dbReference type="EMBL" id="PIV25292.1"/>
    </source>
</evidence>
<dbReference type="PANTHER" id="PTHR34610:SF3">
    <property type="entry name" value="SSL7007 PROTEIN"/>
    <property type="match status" value="1"/>
</dbReference>
<dbReference type="Proteomes" id="UP000229966">
    <property type="component" value="Unassembled WGS sequence"/>
</dbReference>
<dbReference type="EMBL" id="PEUM01000065">
    <property type="protein sequence ID" value="PIV25292.1"/>
    <property type="molecule type" value="Genomic_DNA"/>
</dbReference>
<comment type="caution">
    <text evidence="2">The sequence shown here is derived from an EMBL/GenBank/DDBJ whole genome shotgun (WGS) entry which is preliminary data.</text>
</comment>
<dbReference type="AlphaFoldDB" id="A0A2M7CI14"/>